<dbReference type="RefSeq" id="XP_016249089.1">
    <property type="nucleotide sequence ID" value="XM_016391570.1"/>
</dbReference>
<accession>A0A0D2CCR4</accession>
<dbReference type="CDD" id="cd02440">
    <property type="entry name" value="AdoMet_MTases"/>
    <property type="match status" value="1"/>
</dbReference>
<dbReference type="Gene3D" id="3.40.50.150">
    <property type="entry name" value="Vaccinia Virus protein VP39"/>
    <property type="match status" value="1"/>
</dbReference>
<dbReference type="OrthoDB" id="2013972at2759"/>
<dbReference type="InterPro" id="IPR029063">
    <property type="entry name" value="SAM-dependent_MTases_sf"/>
</dbReference>
<dbReference type="HOGENOM" id="CLU_010595_7_1_1"/>
<feature type="region of interest" description="Disordered" evidence="1">
    <location>
        <begin position="1"/>
        <end position="25"/>
    </location>
</feature>
<dbReference type="GeneID" id="27343927"/>
<dbReference type="GO" id="GO:0008168">
    <property type="term" value="F:methyltransferase activity"/>
    <property type="evidence" value="ECO:0007669"/>
    <property type="project" value="TreeGrafter"/>
</dbReference>
<sequence length="330" mass="37551">MQTDHDSAYESDNSQATNTTSIPTDILDGQRQYGRRYHRYRQSTYLIPDDEIQQSCLDLFHCYCTALLGGKHYLAPVPEQSDRVLDLGCGTGTWAVQVADDHPNWQVTGIDLSPIQPTWVPPNLTFVLDDMEDHWTHGEPFDFIHSRQTGGSVKNWPELIQQCYANLKNLGWIEFQELDYSHQALEGVAEEKSLVRLADTLTMKAFRALGRELSVGGEIQGWLENKGFVNVQHRVFKVPLGPWPCDMRLVSVPAPPAVLTIKSQQKVIGDLRLCEYREGLEGLVLKPFVYGLGWSSENVREFVKQVCDEADNQKFPLWCQFHIVFGQKVI</sequence>
<evidence type="ECO:0008006" key="4">
    <source>
        <dbReference type="Google" id="ProtNLM"/>
    </source>
</evidence>
<proteinExistence type="predicted"/>
<dbReference type="AlphaFoldDB" id="A0A0D2CCR4"/>
<dbReference type="EMBL" id="KN847042">
    <property type="protein sequence ID" value="KIW28873.1"/>
    <property type="molecule type" value="Genomic_DNA"/>
</dbReference>
<dbReference type="PANTHER" id="PTHR43591">
    <property type="entry name" value="METHYLTRANSFERASE"/>
    <property type="match status" value="1"/>
</dbReference>
<dbReference type="Pfam" id="PF13489">
    <property type="entry name" value="Methyltransf_23"/>
    <property type="match status" value="1"/>
</dbReference>
<name>A0A0D2CCR4_9EURO</name>
<dbReference type="PANTHER" id="PTHR43591:SF24">
    <property type="entry name" value="2-METHOXY-6-POLYPRENYL-1,4-BENZOQUINOL METHYLASE, MITOCHONDRIAL"/>
    <property type="match status" value="1"/>
</dbReference>
<protein>
    <recommendedName>
        <fullName evidence="4">Methyltransferase domain-containing protein</fullName>
    </recommendedName>
</protein>
<evidence type="ECO:0000313" key="3">
    <source>
        <dbReference type="Proteomes" id="UP000054466"/>
    </source>
</evidence>
<dbReference type="STRING" id="569365.A0A0D2CCR4"/>
<keyword evidence="3" id="KW-1185">Reference proteome</keyword>
<dbReference type="Proteomes" id="UP000054466">
    <property type="component" value="Unassembled WGS sequence"/>
</dbReference>
<dbReference type="SUPFAM" id="SSF53335">
    <property type="entry name" value="S-adenosyl-L-methionine-dependent methyltransferases"/>
    <property type="match status" value="1"/>
</dbReference>
<organism evidence="2 3">
    <name type="scientific">Cladophialophora immunda</name>
    <dbReference type="NCBI Taxonomy" id="569365"/>
    <lineage>
        <taxon>Eukaryota</taxon>
        <taxon>Fungi</taxon>
        <taxon>Dikarya</taxon>
        <taxon>Ascomycota</taxon>
        <taxon>Pezizomycotina</taxon>
        <taxon>Eurotiomycetes</taxon>
        <taxon>Chaetothyriomycetidae</taxon>
        <taxon>Chaetothyriales</taxon>
        <taxon>Herpotrichiellaceae</taxon>
        <taxon>Cladophialophora</taxon>
    </lineage>
</organism>
<evidence type="ECO:0000313" key="2">
    <source>
        <dbReference type="EMBL" id="KIW28873.1"/>
    </source>
</evidence>
<reference evidence="2 3" key="1">
    <citation type="submission" date="2015-01" db="EMBL/GenBank/DDBJ databases">
        <title>The Genome Sequence of Cladophialophora immunda CBS83496.</title>
        <authorList>
            <consortium name="The Broad Institute Genomics Platform"/>
            <person name="Cuomo C."/>
            <person name="de Hoog S."/>
            <person name="Gorbushina A."/>
            <person name="Stielow B."/>
            <person name="Teixiera M."/>
            <person name="Abouelleil A."/>
            <person name="Chapman S.B."/>
            <person name="Priest M."/>
            <person name="Young S.K."/>
            <person name="Wortman J."/>
            <person name="Nusbaum C."/>
            <person name="Birren B."/>
        </authorList>
    </citation>
    <scope>NUCLEOTIDE SEQUENCE [LARGE SCALE GENOMIC DNA]</scope>
    <source>
        <strain evidence="2 3">CBS 83496</strain>
    </source>
</reference>
<feature type="compositionally biased region" description="Polar residues" evidence="1">
    <location>
        <begin position="10"/>
        <end position="23"/>
    </location>
</feature>
<gene>
    <name evidence="2" type="ORF">PV07_04733</name>
</gene>
<evidence type="ECO:0000256" key="1">
    <source>
        <dbReference type="SAM" id="MobiDB-lite"/>
    </source>
</evidence>
<dbReference type="VEuPathDB" id="FungiDB:PV07_04733"/>